<evidence type="ECO:0000313" key="3">
    <source>
        <dbReference type="Proteomes" id="UP000504610"/>
    </source>
</evidence>
<dbReference type="KEGG" id="rsz:108820132"/>
<dbReference type="InterPro" id="IPR036397">
    <property type="entry name" value="RNaseH_sf"/>
</dbReference>
<sequence length="139" mass="15970">MEVEVQEVKKPPKQQLEKKWSPPRNTRLKCNTDGAWKQETEEGGMGWILRNHQGKMLWAGAKRAQGLNSELEMEAEALRWAANTLAGFGYKNVTFETDSQTLSRMLNGDEEIWPKVRPIIQEIISSLASFEEVEVVYYL</sequence>
<organism evidence="3 4">
    <name type="scientific">Raphanus sativus</name>
    <name type="common">Radish</name>
    <name type="synonym">Raphanus raphanistrum var. sativus</name>
    <dbReference type="NCBI Taxonomy" id="3726"/>
    <lineage>
        <taxon>Eukaryota</taxon>
        <taxon>Viridiplantae</taxon>
        <taxon>Streptophyta</taxon>
        <taxon>Embryophyta</taxon>
        <taxon>Tracheophyta</taxon>
        <taxon>Spermatophyta</taxon>
        <taxon>Magnoliopsida</taxon>
        <taxon>eudicotyledons</taxon>
        <taxon>Gunneridae</taxon>
        <taxon>Pentapetalae</taxon>
        <taxon>rosids</taxon>
        <taxon>malvids</taxon>
        <taxon>Brassicales</taxon>
        <taxon>Brassicaceae</taxon>
        <taxon>Brassiceae</taxon>
        <taxon>Raphanus</taxon>
    </lineage>
</organism>
<dbReference type="CDD" id="cd06222">
    <property type="entry name" value="RNase_H_like"/>
    <property type="match status" value="1"/>
</dbReference>
<keyword evidence="3" id="KW-1185">Reference proteome</keyword>
<dbReference type="RefSeq" id="XP_018448612.2">
    <property type="nucleotide sequence ID" value="XM_018593110.2"/>
</dbReference>
<dbReference type="InterPro" id="IPR012337">
    <property type="entry name" value="RNaseH-like_sf"/>
</dbReference>
<dbReference type="InterPro" id="IPR044730">
    <property type="entry name" value="RNase_H-like_dom_plant"/>
</dbReference>
<dbReference type="PANTHER" id="PTHR47723:SF19">
    <property type="entry name" value="POLYNUCLEOTIDYL TRANSFERASE, RIBONUCLEASE H-LIKE SUPERFAMILY PROTEIN"/>
    <property type="match status" value="1"/>
</dbReference>
<dbReference type="Gene3D" id="3.30.420.10">
    <property type="entry name" value="Ribonuclease H-like superfamily/Ribonuclease H"/>
    <property type="match status" value="1"/>
</dbReference>
<dbReference type="PANTHER" id="PTHR47723">
    <property type="entry name" value="OS05G0353850 PROTEIN"/>
    <property type="match status" value="1"/>
</dbReference>
<dbReference type="InterPro" id="IPR002156">
    <property type="entry name" value="RNaseH_domain"/>
</dbReference>
<evidence type="ECO:0000259" key="2">
    <source>
        <dbReference type="Pfam" id="PF13456"/>
    </source>
</evidence>
<dbReference type="InterPro" id="IPR053151">
    <property type="entry name" value="RNase_H-like"/>
</dbReference>
<dbReference type="GO" id="GO:0004523">
    <property type="term" value="F:RNA-DNA hybrid ribonuclease activity"/>
    <property type="evidence" value="ECO:0007669"/>
    <property type="project" value="InterPro"/>
</dbReference>
<dbReference type="AlphaFoldDB" id="A0A6J0KKX0"/>
<dbReference type="Proteomes" id="UP000504610">
    <property type="component" value="Chromosome 8"/>
</dbReference>
<accession>A0A6J0KKX0</accession>
<feature type="domain" description="RNase H type-1" evidence="2">
    <location>
        <begin position="31"/>
        <end position="137"/>
    </location>
</feature>
<dbReference type="Pfam" id="PF13456">
    <property type="entry name" value="RVT_3"/>
    <property type="match status" value="1"/>
</dbReference>
<evidence type="ECO:0000313" key="4">
    <source>
        <dbReference type="RefSeq" id="XP_018448612.2"/>
    </source>
</evidence>
<reference evidence="3" key="1">
    <citation type="journal article" date="2019" name="Database">
        <title>The radish genome database (RadishGD): an integrated information resource for radish genomics.</title>
        <authorList>
            <person name="Yu H.J."/>
            <person name="Baek S."/>
            <person name="Lee Y.J."/>
            <person name="Cho A."/>
            <person name="Mun J.H."/>
        </authorList>
    </citation>
    <scope>NUCLEOTIDE SEQUENCE [LARGE SCALE GENOMIC DNA]</scope>
    <source>
        <strain evidence="3">cv. WK10039</strain>
    </source>
</reference>
<dbReference type="GO" id="GO:0003676">
    <property type="term" value="F:nucleic acid binding"/>
    <property type="evidence" value="ECO:0007669"/>
    <property type="project" value="InterPro"/>
</dbReference>
<name>A0A6J0KKX0_RAPSA</name>
<dbReference type="OrthoDB" id="1024736at2759"/>
<proteinExistence type="predicted"/>
<reference evidence="4" key="2">
    <citation type="submission" date="2025-08" db="UniProtKB">
        <authorList>
            <consortium name="RefSeq"/>
        </authorList>
    </citation>
    <scope>IDENTIFICATION</scope>
    <source>
        <tissue evidence="4">Leaf</tissue>
    </source>
</reference>
<feature type="compositionally biased region" description="Basic and acidic residues" evidence="1">
    <location>
        <begin position="1"/>
        <end position="20"/>
    </location>
</feature>
<protein>
    <submittedName>
        <fullName evidence="4">Uncharacterized protein LOC108820132</fullName>
    </submittedName>
</protein>
<gene>
    <name evidence="4" type="primary">LOC108820132</name>
</gene>
<dbReference type="SUPFAM" id="SSF53098">
    <property type="entry name" value="Ribonuclease H-like"/>
    <property type="match status" value="1"/>
</dbReference>
<evidence type="ECO:0000256" key="1">
    <source>
        <dbReference type="SAM" id="MobiDB-lite"/>
    </source>
</evidence>
<dbReference type="GeneID" id="108820132"/>
<feature type="region of interest" description="Disordered" evidence="1">
    <location>
        <begin position="1"/>
        <end position="24"/>
    </location>
</feature>